<protein>
    <recommendedName>
        <fullName evidence="7">Type II secretion system protein GspF domain-containing protein</fullName>
    </recommendedName>
</protein>
<evidence type="ECO:0000256" key="4">
    <source>
        <dbReference type="ARBA" id="ARBA00022989"/>
    </source>
</evidence>
<dbReference type="Pfam" id="PF00482">
    <property type="entry name" value="T2SSF"/>
    <property type="match status" value="1"/>
</dbReference>
<evidence type="ECO:0000256" key="5">
    <source>
        <dbReference type="ARBA" id="ARBA00023136"/>
    </source>
</evidence>
<evidence type="ECO:0000256" key="6">
    <source>
        <dbReference type="SAM" id="Phobius"/>
    </source>
</evidence>
<evidence type="ECO:0000256" key="1">
    <source>
        <dbReference type="ARBA" id="ARBA00004651"/>
    </source>
</evidence>
<accession>A0A644TTL6</accession>
<feature type="transmembrane region" description="Helical" evidence="6">
    <location>
        <begin position="12"/>
        <end position="31"/>
    </location>
</feature>
<keyword evidence="5 6" id="KW-0472">Membrane</keyword>
<evidence type="ECO:0000313" key="8">
    <source>
        <dbReference type="EMBL" id="MPL69031.1"/>
    </source>
</evidence>
<comment type="caution">
    <text evidence="8">The sequence shown here is derived from an EMBL/GenBank/DDBJ whole genome shotgun (WGS) entry which is preliminary data.</text>
</comment>
<evidence type="ECO:0000259" key="7">
    <source>
        <dbReference type="Pfam" id="PF00482"/>
    </source>
</evidence>
<dbReference type="PANTHER" id="PTHR35007:SF2">
    <property type="entry name" value="PILUS ASSEMBLE PROTEIN"/>
    <property type="match status" value="1"/>
</dbReference>
<dbReference type="GO" id="GO:0005886">
    <property type="term" value="C:plasma membrane"/>
    <property type="evidence" value="ECO:0007669"/>
    <property type="project" value="UniProtKB-SubCell"/>
</dbReference>
<evidence type="ECO:0000256" key="3">
    <source>
        <dbReference type="ARBA" id="ARBA00022692"/>
    </source>
</evidence>
<organism evidence="8">
    <name type="scientific">bioreactor metagenome</name>
    <dbReference type="NCBI Taxonomy" id="1076179"/>
    <lineage>
        <taxon>unclassified sequences</taxon>
        <taxon>metagenomes</taxon>
        <taxon>ecological metagenomes</taxon>
    </lineage>
</organism>
<reference evidence="8" key="1">
    <citation type="submission" date="2019-08" db="EMBL/GenBank/DDBJ databases">
        <authorList>
            <person name="Kucharzyk K."/>
            <person name="Murdoch R.W."/>
            <person name="Higgins S."/>
            <person name="Loffler F."/>
        </authorList>
    </citation>
    <scope>NUCLEOTIDE SEQUENCE</scope>
</reference>
<feature type="transmembrane region" description="Helical" evidence="6">
    <location>
        <begin position="112"/>
        <end position="134"/>
    </location>
</feature>
<comment type="subcellular location">
    <subcellularLocation>
        <location evidence="1">Cell membrane</location>
        <topology evidence="1">Multi-pass membrane protein</topology>
    </subcellularLocation>
</comment>
<feature type="transmembrane region" description="Helical" evidence="6">
    <location>
        <begin position="291"/>
        <end position="317"/>
    </location>
</feature>
<gene>
    <name evidence="8" type="ORF">SDC9_14764</name>
</gene>
<dbReference type="AlphaFoldDB" id="A0A644TTL6"/>
<proteinExistence type="predicted"/>
<keyword evidence="4 6" id="KW-1133">Transmembrane helix</keyword>
<dbReference type="EMBL" id="VSSQ01000044">
    <property type="protein sequence ID" value="MPL69031.1"/>
    <property type="molecule type" value="Genomic_DNA"/>
</dbReference>
<keyword evidence="3 6" id="KW-0812">Transmembrane</keyword>
<dbReference type="PANTHER" id="PTHR35007">
    <property type="entry name" value="INTEGRAL MEMBRANE PROTEIN-RELATED"/>
    <property type="match status" value="1"/>
</dbReference>
<feature type="domain" description="Type II secretion system protein GspF" evidence="7">
    <location>
        <begin position="179"/>
        <end position="304"/>
    </location>
</feature>
<feature type="transmembrane region" description="Helical" evidence="6">
    <location>
        <begin position="141"/>
        <end position="158"/>
    </location>
</feature>
<keyword evidence="2" id="KW-1003">Cell membrane</keyword>
<dbReference type="InterPro" id="IPR018076">
    <property type="entry name" value="T2SS_GspF_dom"/>
</dbReference>
<evidence type="ECO:0000256" key="2">
    <source>
        <dbReference type="ARBA" id="ARBA00022475"/>
    </source>
</evidence>
<sequence length="320" mass="34631">MKYSGQRGDVMLIAITLLVFATVFIMAYLVLNNFAPAPGPVEMRLKALDRLVGSRTDIDQELGKPFKDRVLAPLVDSLASAVTKLAPSSVKKVVAERLAMAGGYGSLSVEEFFLLCTISAVSLPAVVAFLATLLKVSAGKVIALAMIACIIGMVMPFAMLSSKIARRKLSLQRDLPDVLDLLTVSVEAGLSFDGALAKLSEKMKGTLVDEFIRVLQEIRMGIPRRDALTAMGRRCDVPDVSLFTASLVQADQLGISIGNVLRVQSISMREKRQQRVEEKAMKAPIKMMLPLVMFIFPTIFIVLLGPAAIQIMGTLFAGSK</sequence>
<name>A0A644TTL6_9ZZZZ</name>